<dbReference type="EMBL" id="CP034670">
    <property type="protein sequence ID" value="AZR59116.1"/>
    <property type="molecule type" value="Genomic_DNA"/>
</dbReference>
<evidence type="ECO:0000313" key="2">
    <source>
        <dbReference type="Proteomes" id="UP000282435"/>
    </source>
</evidence>
<proteinExistence type="predicted"/>
<organism evidence="1 2">
    <name type="scientific">Eikenella corrodens</name>
    <dbReference type="NCBI Taxonomy" id="539"/>
    <lineage>
        <taxon>Bacteria</taxon>
        <taxon>Pseudomonadati</taxon>
        <taxon>Pseudomonadota</taxon>
        <taxon>Betaproteobacteria</taxon>
        <taxon>Neisseriales</taxon>
        <taxon>Neisseriaceae</taxon>
        <taxon>Eikenella</taxon>
    </lineage>
</organism>
<accession>A0A3S9SI01</accession>
<reference evidence="1 2" key="1">
    <citation type="submission" date="2018-12" db="EMBL/GenBank/DDBJ databases">
        <title>Genome sequencing of Eikenella corrodens KCOM 3110 (= JS217).</title>
        <authorList>
            <person name="Koo J.-K."/>
            <person name="Park S.-N."/>
            <person name="Lim Y.K."/>
        </authorList>
    </citation>
    <scope>NUCLEOTIDE SEQUENCE [LARGE SCALE GENOMIC DNA]</scope>
    <source>
        <strain evidence="1 2">KCOM 3110</strain>
    </source>
</reference>
<gene>
    <name evidence="1" type="ORF">ELB75_03145</name>
</gene>
<evidence type="ECO:0000313" key="1">
    <source>
        <dbReference type="EMBL" id="AZR59116.1"/>
    </source>
</evidence>
<protein>
    <submittedName>
        <fullName evidence="1">Uncharacterized protein</fullName>
    </submittedName>
</protein>
<dbReference type="Proteomes" id="UP000282435">
    <property type="component" value="Chromosome"/>
</dbReference>
<dbReference type="AlphaFoldDB" id="A0A3S9SI01"/>
<name>A0A3S9SI01_EIKCO</name>
<dbReference type="RefSeq" id="WP_126982680.1">
    <property type="nucleotide sequence ID" value="NZ_CP034670.1"/>
</dbReference>
<sequence length="102" mass="11759">MQNHSIHSMMIILISGLLLNACSMSDWWNGHYATRAAIIADQQEAEAYYAAESPAIKALREKNHPICWSEAVHEKDRSLFTPVYDRCMRRRGTPMWHDGLDQ</sequence>
<dbReference type="OrthoDB" id="8613782at2"/>